<organism evidence="1 2">
    <name type="scientific">Streptomyces monticola</name>
    <dbReference type="NCBI Taxonomy" id="2666263"/>
    <lineage>
        <taxon>Bacteria</taxon>
        <taxon>Bacillati</taxon>
        <taxon>Actinomycetota</taxon>
        <taxon>Actinomycetes</taxon>
        <taxon>Kitasatosporales</taxon>
        <taxon>Streptomycetaceae</taxon>
        <taxon>Streptomyces</taxon>
    </lineage>
</organism>
<dbReference type="RefSeq" id="WP_381825270.1">
    <property type="nucleotide sequence ID" value="NZ_JBHTCF010000001.1"/>
</dbReference>
<dbReference type="Proteomes" id="UP001596523">
    <property type="component" value="Unassembled WGS sequence"/>
</dbReference>
<accession>A0ABW2JBM2</accession>
<name>A0ABW2JBM2_9ACTN</name>
<reference evidence="2" key="1">
    <citation type="journal article" date="2019" name="Int. J. Syst. Evol. Microbiol.">
        <title>The Global Catalogue of Microorganisms (GCM) 10K type strain sequencing project: providing services to taxonomists for standard genome sequencing and annotation.</title>
        <authorList>
            <consortium name="The Broad Institute Genomics Platform"/>
            <consortium name="The Broad Institute Genome Sequencing Center for Infectious Disease"/>
            <person name="Wu L."/>
            <person name="Ma J."/>
        </authorList>
    </citation>
    <scope>NUCLEOTIDE SEQUENCE [LARGE SCALE GENOMIC DNA]</scope>
    <source>
        <strain evidence="2">SYNS20</strain>
    </source>
</reference>
<comment type="caution">
    <text evidence="1">The sequence shown here is derived from an EMBL/GenBank/DDBJ whole genome shotgun (WGS) entry which is preliminary data.</text>
</comment>
<proteinExistence type="predicted"/>
<evidence type="ECO:0000313" key="1">
    <source>
        <dbReference type="EMBL" id="MFC7302750.1"/>
    </source>
</evidence>
<protein>
    <submittedName>
        <fullName evidence="1">DUF6099 family protein</fullName>
    </submittedName>
</protein>
<keyword evidence="2" id="KW-1185">Reference proteome</keyword>
<dbReference type="Pfam" id="PF19594">
    <property type="entry name" value="DUF6099"/>
    <property type="match status" value="1"/>
</dbReference>
<evidence type="ECO:0000313" key="2">
    <source>
        <dbReference type="Proteomes" id="UP001596523"/>
    </source>
</evidence>
<dbReference type="EMBL" id="JBHTCF010000001">
    <property type="protein sequence ID" value="MFC7302750.1"/>
    <property type="molecule type" value="Genomic_DNA"/>
</dbReference>
<dbReference type="InterPro" id="IPR046081">
    <property type="entry name" value="DUF6099"/>
</dbReference>
<sequence length="160" mass="16317">MDAVRLIRESRGALARGHHAVDIMKEAWHAQALAQAIGSHLAVSGPPELRGEALVLSEVSGRGCGALAAADPGPEGIRAAQLTEISDARAALVGLGGLLGEVGIALVGVASSAGAEACYWSCVEAIDTADESRDRVLEMLRRLSAREEGISASDPTAGPS</sequence>
<gene>
    <name evidence="1" type="ORF">ACFQVC_00790</name>
</gene>